<protein>
    <recommendedName>
        <fullName evidence="5">Extracellular membrane protein CFEM domain-containing protein</fullName>
    </recommendedName>
</protein>
<feature type="compositionally biased region" description="Low complexity" evidence="1">
    <location>
        <begin position="122"/>
        <end position="142"/>
    </location>
</feature>
<evidence type="ECO:0000313" key="3">
    <source>
        <dbReference type="EMBL" id="KAK3386732.1"/>
    </source>
</evidence>
<feature type="chain" id="PRO_5042235381" description="Extracellular membrane protein CFEM domain-containing protein" evidence="2">
    <location>
        <begin position="20"/>
        <end position="190"/>
    </location>
</feature>
<dbReference type="Proteomes" id="UP001285441">
    <property type="component" value="Unassembled WGS sequence"/>
</dbReference>
<keyword evidence="2" id="KW-0732">Signal</keyword>
<evidence type="ECO:0000256" key="2">
    <source>
        <dbReference type="SAM" id="SignalP"/>
    </source>
</evidence>
<dbReference type="AlphaFoldDB" id="A0AAE0NS95"/>
<keyword evidence="4" id="KW-1185">Reference proteome</keyword>
<comment type="caution">
    <text evidence="3">The sequence shown here is derived from an EMBL/GenBank/DDBJ whole genome shotgun (WGS) entry which is preliminary data.</text>
</comment>
<reference evidence="3" key="1">
    <citation type="journal article" date="2023" name="Mol. Phylogenet. Evol.">
        <title>Genome-scale phylogeny and comparative genomics of the fungal order Sordariales.</title>
        <authorList>
            <person name="Hensen N."/>
            <person name="Bonometti L."/>
            <person name="Westerberg I."/>
            <person name="Brannstrom I.O."/>
            <person name="Guillou S."/>
            <person name="Cros-Aarteil S."/>
            <person name="Calhoun S."/>
            <person name="Haridas S."/>
            <person name="Kuo A."/>
            <person name="Mondo S."/>
            <person name="Pangilinan J."/>
            <person name="Riley R."/>
            <person name="LaButti K."/>
            <person name="Andreopoulos B."/>
            <person name="Lipzen A."/>
            <person name="Chen C."/>
            <person name="Yan M."/>
            <person name="Daum C."/>
            <person name="Ng V."/>
            <person name="Clum A."/>
            <person name="Steindorff A."/>
            <person name="Ohm R.A."/>
            <person name="Martin F."/>
            <person name="Silar P."/>
            <person name="Natvig D.O."/>
            <person name="Lalanne C."/>
            <person name="Gautier V."/>
            <person name="Ament-Velasquez S.L."/>
            <person name="Kruys A."/>
            <person name="Hutchinson M.I."/>
            <person name="Powell A.J."/>
            <person name="Barry K."/>
            <person name="Miller A.N."/>
            <person name="Grigoriev I.V."/>
            <person name="Debuchy R."/>
            <person name="Gladieux P."/>
            <person name="Hiltunen Thoren M."/>
            <person name="Johannesson H."/>
        </authorList>
    </citation>
    <scope>NUCLEOTIDE SEQUENCE</scope>
    <source>
        <strain evidence="3">CBS 232.78</strain>
    </source>
</reference>
<name>A0AAE0NS95_9PEZI</name>
<reference evidence="3" key="2">
    <citation type="submission" date="2023-06" db="EMBL/GenBank/DDBJ databases">
        <authorList>
            <consortium name="Lawrence Berkeley National Laboratory"/>
            <person name="Haridas S."/>
            <person name="Hensen N."/>
            <person name="Bonometti L."/>
            <person name="Westerberg I."/>
            <person name="Brannstrom I.O."/>
            <person name="Guillou S."/>
            <person name="Cros-Aarteil S."/>
            <person name="Calhoun S."/>
            <person name="Kuo A."/>
            <person name="Mondo S."/>
            <person name="Pangilinan J."/>
            <person name="Riley R."/>
            <person name="LaButti K."/>
            <person name="Andreopoulos B."/>
            <person name="Lipzen A."/>
            <person name="Chen C."/>
            <person name="Yanf M."/>
            <person name="Daum C."/>
            <person name="Ng V."/>
            <person name="Clum A."/>
            <person name="Steindorff A."/>
            <person name="Ohm R."/>
            <person name="Martin F."/>
            <person name="Silar P."/>
            <person name="Natvig D."/>
            <person name="Lalanne C."/>
            <person name="Gautier V."/>
            <person name="Ament-velasquez S.L."/>
            <person name="Kruys A."/>
            <person name="Hutchinson M.I."/>
            <person name="Powell A.J."/>
            <person name="Barry K."/>
            <person name="Miller A.N."/>
            <person name="Grigoriev I.V."/>
            <person name="Debuchy R."/>
            <person name="Gladieux P."/>
            <person name="Thoren M.H."/>
            <person name="Johannesson H."/>
        </authorList>
    </citation>
    <scope>NUCLEOTIDE SEQUENCE</scope>
    <source>
        <strain evidence="3">CBS 232.78</strain>
    </source>
</reference>
<feature type="region of interest" description="Disordered" evidence="1">
    <location>
        <begin position="120"/>
        <end position="158"/>
    </location>
</feature>
<evidence type="ECO:0008006" key="5">
    <source>
        <dbReference type="Google" id="ProtNLM"/>
    </source>
</evidence>
<accession>A0AAE0NS95</accession>
<feature type="signal peptide" evidence="2">
    <location>
        <begin position="1"/>
        <end position="19"/>
    </location>
</feature>
<proteinExistence type="predicted"/>
<dbReference type="EMBL" id="JAULSW010000003">
    <property type="protein sequence ID" value="KAK3386732.1"/>
    <property type="molecule type" value="Genomic_DNA"/>
</dbReference>
<gene>
    <name evidence="3" type="ORF">B0H63DRAFT_140311</name>
</gene>
<feature type="compositionally biased region" description="Gly residues" evidence="1">
    <location>
        <begin position="143"/>
        <end position="152"/>
    </location>
</feature>
<evidence type="ECO:0000256" key="1">
    <source>
        <dbReference type="SAM" id="MobiDB-lite"/>
    </source>
</evidence>
<organism evidence="3 4">
    <name type="scientific">Podospora didyma</name>
    <dbReference type="NCBI Taxonomy" id="330526"/>
    <lineage>
        <taxon>Eukaryota</taxon>
        <taxon>Fungi</taxon>
        <taxon>Dikarya</taxon>
        <taxon>Ascomycota</taxon>
        <taxon>Pezizomycotina</taxon>
        <taxon>Sordariomycetes</taxon>
        <taxon>Sordariomycetidae</taxon>
        <taxon>Sordariales</taxon>
        <taxon>Podosporaceae</taxon>
        <taxon>Podospora</taxon>
    </lineage>
</organism>
<sequence>MMDKLTWVTAALLVLAVVAQDTRPITAIVGTHCRTDADTQSTQDACFRPYLPLYSSCYNSFVATASQGDPGVLQCICKFNLAGSACWSAACDATGYSLYMDSYSSCGGLGVGGPVPTAPASTNAGATTQTPATTPGPSLASTGSGGADGGGAAPSAPTSTKSSGGVAYGVGVSVHGGLLAGFVGAVAAWM</sequence>
<evidence type="ECO:0000313" key="4">
    <source>
        <dbReference type="Proteomes" id="UP001285441"/>
    </source>
</evidence>